<organism evidence="1 2">
    <name type="scientific">Plakobranchus ocellatus</name>
    <dbReference type="NCBI Taxonomy" id="259542"/>
    <lineage>
        <taxon>Eukaryota</taxon>
        <taxon>Metazoa</taxon>
        <taxon>Spiralia</taxon>
        <taxon>Lophotrochozoa</taxon>
        <taxon>Mollusca</taxon>
        <taxon>Gastropoda</taxon>
        <taxon>Heterobranchia</taxon>
        <taxon>Euthyneura</taxon>
        <taxon>Panpulmonata</taxon>
        <taxon>Sacoglossa</taxon>
        <taxon>Placobranchoidea</taxon>
        <taxon>Plakobranchidae</taxon>
        <taxon>Plakobranchus</taxon>
    </lineage>
</organism>
<evidence type="ECO:0000313" key="2">
    <source>
        <dbReference type="Proteomes" id="UP000735302"/>
    </source>
</evidence>
<sequence>MSNDWEFEPNGTNILRKSETNDNVRRFREPSSEIYSATARNRQKMTAEEHVLISFKTPLGQGSYTWRHNRELQELVIAKCNAKGNVTSIHIRSGTKFWCGSDGYSEEEHTG</sequence>
<keyword evidence="2" id="KW-1185">Reference proteome</keyword>
<protein>
    <submittedName>
        <fullName evidence="1">Uncharacterized protein</fullName>
    </submittedName>
</protein>
<dbReference type="Proteomes" id="UP000735302">
    <property type="component" value="Unassembled WGS sequence"/>
</dbReference>
<dbReference type="AlphaFoldDB" id="A0AAV3Z6C0"/>
<proteinExistence type="predicted"/>
<evidence type="ECO:0000313" key="1">
    <source>
        <dbReference type="EMBL" id="GFN90147.1"/>
    </source>
</evidence>
<dbReference type="EMBL" id="BLXT01001994">
    <property type="protein sequence ID" value="GFN90147.1"/>
    <property type="molecule type" value="Genomic_DNA"/>
</dbReference>
<gene>
    <name evidence="1" type="ORF">PoB_001665300</name>
</gene>
<reference evidence="1 2" key="1">
    <citation type="journal article" date="2021" name="Elife">
        <title>Chloroplast acquisition without the gene transfer in kleptoplastic sea slugs, Plakobranchus ocellatus.</title>
        <authorList>
            <person name="Maeda T."/>
            <person name="Takahashi S."/>
            <person name="Yoshida T."/>
            <person name="Shimamura S."/>
            <person name="Takaki Y."/>
            <person name="Nagai Y."/>
            <person name="Toyoda A."/>
            <person name="Suzuki Y."/>
            <person name="Arimoto A."/>
            <person name="Ishii H."/>
            <person name="Satoh N."/>
            <person name="Nishiyama T."/>
            <person name="Hasebe M."/>
            <person name="Maruyama T."/>
            <person name="Minagawa J."/>
            <person name="Obokata J."/>
            <person name="Shigenobu S."/>
        </authorList>
    </citation>
    <scope>NUCLEOTIDE SEQUENCE [LARGE SCALE GENOMIC DNA]</scope>
</reference>
<comment type="caution">
    <text evidence="1">The sequence shown here is derived from an EMBL/GenBank/DDBJ whole genome shotgun (WGS) entry which is preliminary data.</text>
</comment>
<name>A0AAV3Z6C0_9GAST</name>
<accession>A0AAV3Z6C0</accession>